<evidence type="ECO:0000313" key="3">
    <source>
        <dbReference type="Proteomes" id="UP000828390"/>
    </source>
</evidence>
<sequence>MDYSHESGRAGGRAGHGRRAASTIVNGSLVRALLGLHLTIFFRPGPSKSTNNL</sequence>
<feature type="region of interest" description="Disordered" evidence="1">
    <location>
        <begin position="1"/>
        <end position="21"/>
    </location>
</feature>
<reference evidence="2" key="1">
    <citation type="journal article" date="2019" name="bioRxiv">
        <title>The Genome of the Zebra Mussel, Dreissena polymorpha: A Resource for Invasive Species Research.</title>
        <authorList>
            <person name="McCartney M.A."/>
            <person name="Auch B."/>
            <person name="Kono T."/>
            <person name="Mallez S."/>
            <person name="Zhang Y."/>
            <person name="Obille A."/>
            <person name="Becker A."/>
            <person name="Abrahante J.E."/>
            <person name="Garbe J."/>
            <person name="Badalamenti J.P."/>
            <person name="Herman A."/>
            <person name="Mangelson H."/>
            <person name="Liachko I."/>
            <person name="Sullivan S."/>
            <person name="Sone E.D."/>
            <person name="Koren S."/>
            <person name="Silverstein K.A.T."/>
            <person name="Beckman K.B."/>
            <person name="Gohl D.M."/>
        </authorList>
    </citation>
    <scope>NUCLEOTIDE SEQUENCE</scope>
    <source>
        <strain evidence="2">Duluth1</strain>
        <tissue evidence="2">Whole animal</tissue>
    </source>
</reference>
<name>A0A9D4JPY3_DREPO</name>
<evidence type="ECO:0000256" key="1">
    <source>
        <dbReference type="SAM" id="MobiDB-lite"/>
    </source>
</evidence>
<proteinExistence type="predicted"/>
<evidence type="ECO:0000313" key="2">
    <source>
        <dbReference type="EMBL" id="KAH3815617.1"/>
    </source>
</evidence>
<organism evidence="2 3">
    <name type="scientific">Dreissena polymorpha</name>
    <name type="common">Zebra mussel</name>
    <name type="synonym">Mytilus polymorpha</name>
    <dbReference type="NCBI Taxonomy" id="45954"/>
    <lineage>
        <taxon>Eukaryota</taxon>
        <taxon>Metazoa</taxon>
        <taxon>Spiralia</taxon>
        <taxon>Lophotrochozoa</taxon>
        <taxon>Mollusca</taxon>
        <taxon>Bivalvia</taxon>
        <taxon>Autobranchia</taxon>
        <taxon>Heteroconchia</taxon>
        <taxon>Euheterodonta</taxon>
        <taxon>Imparidentia</taxon>
        <taxon>Neoheterodontei</taxon>
        <taxon>Myida</taxon>
        <taxon>Dreissenoidea</taxon>
        <taxon>Dreissenidae</taxon>
        <taxon>Dreissena</taxon>
    </lineage>
</organism>
<protein>
    <submittedName>
        <fullName evidence="2">Uncharacterized protein</fullName>
    </submittedName>
</protein>
<dbReference type="EMBL" id="JAIWYP010000006">
    <property type="protein sequence ID" value="KAH3815617.1"/>
    <property type="molecule type" value="Genomic_DNA"/>
</dbReference>
<gene>
    <name evidence="2" type="ORF">DPMN_144145</name>
</gene>
<comment type="caution">
    <text evidence="2">The sequence shown here is derived from an EMBL/GenBank/DDBJ whole genome shotgun (WGS) entry which is preliminary data.</text>
</comment>
<reference evidence="2" key="2">
    <citation type="submission" date="2020-11" db="EMBL/GenBank/DDBJ databases">
        <authorList>
            <person name="McCartney M.A."/>
            <person name="Auch B."/>
            <person name="Kono T."/>
            <person name="Mallez S."/>
            <person name="Becker A."/>
            <person name="Gohl D.M."/>
            <person name="Silverstein K.A.T."/>
            <person name="Koren S."/>
            <person name="Bechman K.B."/>
            <person name="Herman A."/>
            <person name="Abrahante J.E."/>
            <person name="Garbe J."/>
        </authorList>
    </citation>
    <scope>NUCLEOTIDE SEQUENCE</scope>
    <source>
        <strain evidence="2">Duluth1</strain>
        <tissue evidence="2">Whole animal</tissue>
    </source>
</reference>
<accession>A0A9D4JPY3</accession>
<dbReference type="AlphaFoldDB" id="A0A9D4JPY3"/>
<dbReference type="Proteomes" id="UP000828390">
    <property type="component" value="Unassembled WGS sequence"/>
</dbReference>
<keyword evidence="3" id="KW-1185">Reference proteome</keyword>